<evidence type="ECO:0000259" key="2">
    <source>
        <dbReference type="Pfam" id="PF06742"/>
    </source>
</evidence>
<dbReference type="AlphaFoldDB" id="A0A4U8W3E8"/>
<dbReference type="Pfam" id="PF06742">
    <property type="entry name" value="DUF1214"/>
    <property type="match status" value="1"/>
</dbReference>
<feature type="domain" description="DUF1214" evidence="2">
    <location>
        <begin position="378"/>
        <end position="468"/>
    </location>
</feature>
<evidence type="ECO:0000313" key="4">
    <source>
        <dbReference type="EMBL" id="VFA96487.1"/>
    </source>
</evidence>
<gene>
    <name evidence="4" type="ORF">NCTC10797_00237</name>
</gene>
<evidence type="ECO:0000256" key="1">
    <source>
        <dbReference type="SAM" id="MobiDB-lite"/>
    </source>
</evidence>
<dbReference type="EMBL" id="LR215973">
    <property type="protein sequence ID" value="VFA96487.1"/>
    <property type="molecule type" value="Genomic_DNA"/>
</dbReference>
<dbReference type="Gene3D" id="2.60.120.600">
    <property type="entry name" value="Domain of unknown function DUF1214, C-terminal domain"/>
    <property type="match status" value="1"/>
</dbReference>
<dbReference type="InterPro" id="IPR010621">
    <property type="entry name" value="DUF1214"/>
</dbReference>
<protein>
    <submittedName>
        <fullName evidence="4">Uncharacterized conserved protein</fullName>
    </submittedName>
</protein>
<evidence type="ECO:0000313" key="5">
    <source>
        <dbReference type="Proteomes" id="UP000290439"/>
    </source>
</evidence>
<dbReference type="Pfam" id="PF06863">
    <property type="entry name" value="DUF1254"/>
    <property type="match status" value="1"/>
</dbReference>
<feature type="compositionally biased region" description="Low complexity" evidence="1">
    <location>
        <begin position="235"/>
        <end position="244"/>
    </location>
</feature>
<name>A0A4U8W3E8_9NOCA</name>
<dbReference type="InterPro" id="IPR037049">
    <property type="entry name" value="DUF1214_C_sf"/>
</dbReference>
<feature type="region of interest" description="Disordered" evidence="1">
    <location>
        <begin position="1"/>
        <end position="20"/>
    </location>
</feature>
<organism evidence="4 5">
    <name type="scientific">Nocardia cyriacigeorgica</name>
    <dbReference type="NCBI Taxonomy" id="135487"/>
    <lineage>
        <taxon>Bacteria</taxon>
        <taxon>Bacillati</taxon>
        <taxon>Actinomycetota</taxon>
        <taxon>Actinomycetes</taxon>
        <taxon>Mycobacteriales</taxon>
        <taxon>Nocardiaceae</taxon>
        <taxon>Nocardia</taxon>
    </lineage>
</organism>
<dbReference type="SUPFAM" id="SSF160935">
    <property type="entry name" value="VPA0735-like"/>
    <property type="match status" value="1"/>
</dbReference>
<dbReference type="InterPro" id="IPR037050">
    <property type="entry name" value="DUF1254_sf"/>
</dbReference>
<reference evidence="4 5" key="1">
    <citation type="submission" date="2019-02" db="EMBL/GenBank/DDBJ databases">
        <authorList>
            <consortium name="Pathogen Informatics"/>
        </authorList>
    </citation>
    <scope>NUCLEOTIDE SEQUENCE [LARGE SCALE GENOMIC DNA]</scope>
    <source>
        <strain evidence="4 5">3012STDY6756504</strain>
    </source>
</reference>
<dbReference type="RefSeq" id="WP_232052011.1">
    <property type="nucleotide sequence ID" value="NZ_LR215973.1"/>
</dbReference>
<feature type="region of interest" description="Disordered" evidence="1">
    <location>
        <begin position="227"/>
        <end position="251"/>
    </location>
</feature>
<proteinExistence type="predicted"/>
<accession>A0A4U8W3E8</accession>
<evidence type="ECO:0000259" key="3">
    <source>
        <dbReference type="Pfam" id="PF06863"/>
    </source>
</evidence>
<dbReference type="PANTHER" id="PTHR36509">
    <property type="entry name" value="BLL3101 PROTEIN"/>
    <property type="match status" value="1"/>
</dbReference>
<sequence>MSRTAPKYAGPAASGSASDERPAFSRRAVLGAMVAAAGLAACGESADDGSATPSGTTEDRIDVATQAYIFGFPLVLMDANRKAMTAGIGTNQFLHGTALPVPSSRGARRIGLDSLYSSAWLDLREEPMVLRVPEIDPRRYWVMPLLDAWTNTVHNPSSVRPQAESPAAPYTYLISGPGWSGEVPEGMRALPMPTRMVWLLGRIQVNGPDDVPAVREIQAQLKLLPLSAWPPDGEPSPAAAGPGELPEPPVDVVTRMPARDFFDRMCELMDDNPPAPEDAPALDRFATIGITPGGHPRGISSEELSAGKDTAQRQIAVYLDPGARLINGWVINPDIGRYGTNYLLRAGTADRGLGANLPEDVMYPILFGDAGDEDLPVPFRLRFAPGQTPPVDAFWSLTAYGPEGHLVANPAGIYSIGHQVPVVFQPDGSLELAVQYADPGPGVPAGNWLPIPPAGQFSLVLRMYAPKEAARTGAWVPPPLEPVT</sequence>
<feature type="domain" description="DUF1254" evidence="3">
    <location>
        <begin position="91"/>
        <end position="224"/>
    </location>
</feature>
<dbReference type="Gene3D" id="2.60.40.1610">
    <property type="entry name" value="Domain of unknown function DUF1254"/>
    <property type="match status" value="1"/>
</dbReference>
<dbReference type="Proteomes" id="UP000290439">
    <property type="component" value="Chromosome"/>
</dbReference>
<dbReference type="PANTHER" id="PTHR36509:SF2">
    <property type="entry name" value="BLL3101 PROTEIN"/>
    <property type="match status" value="1"/>
</dbReference>
<dbReference type="InterPro" id="IPR010679">
    <property type="entry name" value="DUF1254"/>
</dbReference>